<comment type="caution">
    <text evidence="1">The sequence shown here is derived from an EMBL/GenBank/DDBJ whole genome shotgun (WGS) entry which is preliminary data.</text>
</comment>
<dbReference type="Proteomes" id="UP000024547">
    <property type="component" value="Unassembled WGS sequence"/>
</dbReference>
<gene>
    <name evidence="1" type="ORF">HY36_03535</name>
</gene>
<dbReference type="PATRIC" id="fig|1280948.3.peg.1538"/>
<dbReference type="RefSeq" id="WP_035550721.1">
    <property type="nucleotide sequence ID" value="NZ_AWFH01000012.1"/>
</dbReference>
<organism evidence="1 2">
    <name type="scientific">Hyphomonas atlantica</name>
    <dbReference type="NCBI Taxonomy" id="1280948"/>
    <lineage>
        <taxon>Bacteria</taxon>
        <taxon>Pseudomonadati</taxon>
        <taxon>Pseudomonadota</taxon>
        <taxon>Alphaproteobacteria</taxon>
        <taxon>Hyphomonadales</taxon>
        <taxon>Hyphomonadaceae</taxon>
        <taxon>Hyphomonas</taxon>
    </lineage>
</organism>
<keyword evidence="2" id="KW-1185">Reference proteome</keyword>
<dbReference type="STRING" id="1280948.HY36_03535"/>
<proteinExistence type="predicted"/>
<dbReference type="OrthoDB" id="7628592at2"/>
<dbReference type="AlphaFoldDB" id="A0A059E103"/>
<sequence>MSLSASRIIQRFQGNAQRARADARQIAMEMCSRAPKNDIEAASLLDFNARMVGAGPDWDLRFSRIMADYVLTRNAADGALTQANLDWLSGRAIPRGIFQHRNLLGLWTRLLAKATIVPPGFAYTLCESVCTHMVREGGARADTVKWLRQVLALRAKEAEPWVSREEAMLLMRTAEELSTCDNDASWSDLYARAFGNYLVVQAHPNPANEPNSLSRKFWLNPEEPHPGKYVGCIAAGLDKGQWFARMSKRPEAARKAREVAGQAADKLAAKSEKSSLWSRISSGSQSSSAAEALVDFLNREAPGLMEGLVIAAR</sequence>
<dbReference type="EMBL" id="AWFH01000012">
    <property type="protein sequence ID" value="KCZ61629.1"/>
    <property type="molecule type" value="Genomic_DNA"/>
</dbReference>
<evidence type="ECO:0000313" key="1">
    <source>
        <dbReference type="EMBL" id="KCZ61629.1"/>
    </source>
</evidence>
<name>A0A059E103_9PROT</name>
<evidence type="ECO:0000313" key="2">
    <source>
        <dbReference type="Proteomes" id="UP000024547"/>
    </source>
</evidence>
<protein>
    <submittedName>
        <fullName evidence="1">Uncharacterized protein</fullName>
    </submittedName>
</protein>
<accession>A0A059E103</accession>
<reference evidence="1 2" key="1">
    <citation type="journal article" date="2014" name="Antonie Van Leeuwenhoek">
        <title>Hyphomonas beringensis sp. nov. and Hyphomonas chukchiensis sp. nov., isolated from surface seawater of the Bering Sea and Chukchi Sea.</title>
        <authorList>
            <person name="Li C."/>
            <person name="Lai Q."/>
            <person name="Li G."/>
            <person name="Dong C."/>
            <person name="Wang J."/>
            <person name="Liao Y."/>
            <person name="Shao Z."/>
        </authorList>
    </citation>
    <scope>NUCLEOTIDE SEQUENCE [LARGE SCALE GENOMIC DNA]</scope>
    <source>
        <strain evidence="1 2">22II1-22F38</strain>
    </source>
</reference>